<dbReference type="AlphaFoldDB" id="A0A9R1VCP0"/>
<dbReference type="Proteomes" id="UP000235145">
    <property type="component" value="Unassembled WGS sequence"/>
</dbReference>
<dbReference type="InterPro" id="IPR016140">
    <property type="entry name" value="Bifunc_inhib/LTP/seed_store"/>
</dbReference>
<dbReference type="Gene3D" id="1.10.110.10">
    <property type="entry name" value="Plant lipid-transfer and hydrophobic proteins"/>
    <property type="match status" value="1"/>
</dbReference>
<protein>
    <recommendedName>
        <fullName evidence="6">Bifunctional inhibitor/plant lipid transfer protein/seed storage helical domain-containing protein</fullName>
    </recommendedName>
</protein>
<evidence type="ECO:0000256" key="4">
    <source>
        <dbReference type="SAM" id="MobiDB-lite"/>
    </source>
</evidence>
<organism evidence="7 8">
    <name type="scientific">Lactuca sativa</name>
    <name type="common">Garden lettuce</name>
    <dbReference type="NCBI Taxonomy" id="4236"/>
    <lineage>
        <taxon>Eukaryota</taxon>
        <taxon>Viridiplantae</taxon>
        <taxon>Streptophyta</taxon>
        <taxon>Embryophyta</taxon>
        <taxon>Tracheophyta</taxon>
        <taxon>Spermatophyta</taxon>
        <taxon>Magnoliopsida</taxon>
        <taxon>eudicotyledons</taxon>
        <taxon>Gunneridae</taxon>
        <taxon>Pentapetalae</taxon>
        <taxon>asterids</taxon>
        <taxon>campanulids</taxon>
        <taxon>Asterales</taxon>
        <taxon>Asteraceae</taxon>
        <taxon>Cichorioideae</taxon>
        <taxon>Cichorieae</taxon>
        <taxon>Lactucinae</taxon>
        <taxon>Lactuca</taxon>
    </lineage>
</organism>
<keyword evidence="2" id="KW-0758">Storage protein</keyword>
<feature type="domain" description="Bifunctional inhibitor/plant lipid transfer protein/seed storage helical" evidence="6">
    <location>
        <begin position="62"/>
        <end position="159"/>
    </location>
</feature>
<keyword evidence="3" id="KW-0708">Seed storage protein</keyword>
<dbReference type="PANTHER" id="PTHR35496:SF4">
    <property type="entry name" value="2S SULFUR-RICH SEED STORAGE PROTEIN 2-LIKE"/>
    <property type="match status" value="1"/>
</dbReference>
<reference evidence="7 8" key="1">
    <citation type="journal article" date="2017" name="Nat. Commun.">
        <title>Genome assembly with in vitro proximity ligation data and whole-genome triplication in lettuce.</title>
        <authorList>
            <person name="Reyes-Chin-Wo S."/>
            <person name="Wang Z."/>
            <person name="Yang X."/>
            <person name="Kozik A."/>
            <person name="Arikit S."/>
            <person name="Song C."/>
            <person name="Xia L."/>
            <person name="Froenicke L."/>
            <person name="Lavelle D.O."/>
            <person name="Truco M.J."/>
            <person name="Xia R."/>
            <person name="Zhu S."/>
            <person name="Xu C."/>
            <person name="Xu H."/>
            <person name="Xu X."/>
            <person name="Cox K."/>
            <person name="Korf I."/>
            <person name="Meyers B.C."/>
            <person name="Michelmore R.W."/>
        </authorList>
    </citation>
    <scope>NUCLEOTIDE SEQUENCE [LARGE SCALE GENOMIC DNA]</scope>
    <source>
        <strain evidence="8">cv. Salinas</strain>
        <tissue evidence="7">Seedlings</tissue>
    </source>
</reference>
<dbReference type="SMART" id="SM00499">
    <property type="entry name" value="AAI"/>
    <property type="match status" value="1"/>
</dbReference>
<dbReference type="PROSITE" id="PS51257">
    <property type="entry name" value="PROKAR_LIPOPROTEIN"/>
    <property type="match status" value="1"/>
</dbReference>
<feature type="chain" id="PRO_5040130122" description="Bifunctional inhibitor/plant lipid transfer protein/seed storage helical domain-containing protein" evidence="5">
    <location>
        <begin position="23"/>
        <end position="166"/>
    </location>
</feature>
<proteinExistence type="inferred from homology"/>
<evidence type="ECO:0000256" key="1">
    <source>
        <dbReference type="ARBA" id="ARBA00008262"/>
    </source>
</evidence>
<dbReference type="GO" id="GO:0045735">
    <property type="term" value="F:nutrient reservoir activity"/>
    <property type="evidence" value="ECO:0007669"/>
    <property type="project" value="UniProtKB-KW"/>
</dbReference>
<feature type="signal peptide" evidence="5">
    <location>
        <begin position="1"/>
        <end position="22"/>
    </location>
</feature>
<evidence type="ECO:0000256" key="5">
    <source>
        <dbReference type="SAM" id="SignalP"/>
    </source>
</evidence>
<accession>A0A9R1VCP0</accession>
<dbReference type="PANTHER" id="PTHR35496">
    <property type="entry name" value="2S SEED STORAGE PROTEIN 1-RELATED"/>
    <property type="match status" value="1"/>
</dbReference>
<evidence type="ECO:0000313" key="8">
    <source>
        <dbReference type="Proteomes" id="UP000235145"/>
    </source>
</evidence>
<dbReference type="OrthoDB" id="1922883at2759"/>
<gene>
    <name evidence="7" type="ORF">LSAT_V11C500230510</name>
</gene>
<feature type="compositionally biased region" description="Low complexity" evidence="4">
    <location>
        <begin position="122"/>
        <end position="131"/>
    </location>
</feature>
<keyword evidence="5" id="KW-0732">Signal</keyword>
<dbReference type="Gramene" id="rna-gnl|WGS:NBSK|LSAT_5X5901_mrna">
    <property type="protein sequence ID" value="cds-PLY83920.1"/>
    <property type="gene ID" value="gene-LSAT_5X5901"/>
</dbReference>
<comment type="similarity">
    <text evidence="1">Belongs to the 2S seed storage albumins family.</text>
</comment>
<evidence type="ECO:0000259" key="6">
    <source>
        <dbReference type="SMART" id="SM00499"/>
    </source>
</evidence>
<sequence>MAKLGVLALTFAALIACTSVSAFRTTFFTTTIEDDDNVVLTRSSREQQSCGKEIQSEQLNDCQKYLEQNSPYVGEVLEMTVEDPRKQHEKKQLEQCCRDLRNVKEECQCEAVQEAFRQAEKQQQQGGSRHGSQQERQQRQILQKAQNLPSECRLKVQQCRIRSPWI</sequence>
<dbReference type="EMBL" id="NBSK02000005">
    <property type="protein sequence ID" value="KAJ0202844.1"/>
    <property type="molecule type" value="Genomic_DNA"/>
</dbReference>
<evidence type="ECO:0000313" key="7">
    <source>
        <dbReference type="EMBL" id="KAJ0202844.1"/>
    </source>
</evidence>
<dbReference type="InterPro" id="IPR036312">
    <property type="entry name" value="Bifun_inhib/LTP/seed_sf"/>
</dbReference>
<dbReference type="SUPFAM" id="SSF47699">
    <property type="entry name" value="Bifunctional inhibitor/lipid-transfer protein/seed storage 2S albumin"/>
    <property type="match status" value="1"/>
</dbReference>
<feature type="region of interest" description="Disordered" evidence="4">
    <location>
        <begin position="120"/>
        <end position="140"/>
    </location>
</feature>
<evidence type="ECO:0000256" key="2">
    <source>
        <dbReference type="ARBA" id="ARBA00022761"/>
    </source>
</evidence>
<name>A0A9R1VCP0_LACSA</name>
<dbReference type="CDD" id="cd00261">
    <property type="entry name" value="AAI_SS"/>
    <property type="match status" value="1"/>
</dbReference>
<dbReference type="InterPro" id="IPR000617">
    <property type="entry name" value="Napin/2SS/CON"/>
</dbReference>
<dbReference type="Pfam" id="PF00234">
    <property type="entry name" value="Tryp_alpha_amyl"/>
    <property type="match status" value="1"/>
</dbReference>
<evidence type="ECO:0000256" key="3">
    <source>
        <dbReference type="ARBA" id="ARBA00023129"/>
    </source>
</evidence>
<keyword evidence="8" id="KW-1185">Reference proteome</keyword>
<comment type="caution">
    <text evidence="7">The sequence shown here is derived from an EMBL/GenBank/DDBJ whole genome shotgun (WGS) entry which is preliminary data.</text>
</comment>